<dbReference type="RefSeq" id="WP_307247515.1">
    <property type="nucleotide sequence ID" value="NZ_JAUSUZ010000001.1"/>
</dbReference>
<evidence type="ECO:0000256" key="5">
    <source>
        <dbReference type="SAM" id="Phobius"/>
    </source>
</evidence>
<sequence length="568" mass="58794">MAAAGEFTASAVQRRILRRQRARVGVSVVFLCSHQAAEALVPVMIGVVIDRAIRTSDTRALLLSLAGLALLFTVLTFSYFFGARLGYAAVEHESHTTRVEIARRALDPRGQRSGLRDGELLSVTASDAEISTLVLRAAGIAAAATTALVVSAIALLVVDVPLGLGVLLGVPLVVLALQRLAPLLTRRSEAQQEALAGTTALAVDLVSGLRVLRGIGAQDHAARRYAAASAHALGVTLRAANSKGLHQGLTTAVNGLFLAAVAGTAGWLALRGRLTLGELATVVLLAQFIAEPVGTLGWCVQLFATAKASATRVGRVLGAQPLVTPGTAGLPGPSDTRLALDGVGYGNLGDVTLRVRAGEVVGVVAYDPRDADALVTLLSGRVPRDGYRGTVRIDGVPAETLTLDAVRGTLLVEQHDVALFEGTLRTNLATRTAGDDHLLTALRHAGATDVIETHPDGLDRELTERGANLSGGQRQRIGLARALAADPPVLILHEPTTSVDAVTEGLVADGLTAARGTGARGTLVITSSPALLRAADRVAVLDGGRVVAEGTHDALAAADARYREAVIR</sequence>
<feature type="domain" description="ABC transporter" evidence="6">
    <location>
        <begin position="330"/>
        <end position="568"/>
    </location>
</feature>
<dbReference type="InterPro" id="IPR003439">
    <property type="entry name" value="ABC_transporter-like_ATP-bd"/>
</dbReference>
<dbReference type="InterPro" id="IPR039421">
    <property type="entry name" value="Type_1_exporter"/>
</dbReference>
<dbReference type="PANTHER" id="PTHR43394:SF1">
    <property type="entry name" value="ATP-BINDING CASSETTE SUB-FAMILY B MEMBER 10, MITOCHONDRIAL"/>
    <property type="match status" value="1"/>
</dbReference>
<evidence type="ECO:0000256" key="2">
    <source>
        <dbReference type="ARBA" id="ARBA00022692"/>
    </source>
</evidence>
<feature type="transmembrane region" description="Helical" evidence="5">
    <location>
        <begin position="61"/>
        <end position="81"/>
    </location>
</feature>
<dbReference type="SUPFAM" id="SSF52540">
    <property type="entry name" value="P-loop containing nucleoside triphosphate hydrolases"/>
    <property type="match status" value="1"/>
</dbReference>
<keyword evidence="9" id="KW-1185">Reference proteome</keyword>
<comment type="caution">
    <text evidence="8">The sequence shown here is derived from an EMBL/GenBank/DDBJ whole genome shotgun (WGS) entry which is preliminary data.</text>
</comment>
<dbReference type="SUPFAM" id="SSF90123">
    <property type="entry name" value="ABC transporter transmembrane region"/>
    <property type="match status" value="1"/>
</dbReference>
<feature type="transmembrane region" description="Helical" evidence="5">
    <location>
        <begin position="162"/>
        <end position="181"/>
    </location>
</feature>
<protein>
    <submittedName>
        <fullName evidence="8">ABC transport system ATP-binding protein</fullName>
    </submittedName>
</protein>
<name>A0AAE3W9C0_9ACTN</name>
<dbReference type="GO" id="GO:0005524">
    <property type="term" value="F:ATP binding"/>
    <property type="evidence" value="ECO:0007669"/>
    <property type="project" value="UniProtKB-KW"/>
</dbReference>
<gene>
    <name evidence="8" type="ORF">J2S42_007723</name>
</gene>
<dbReference type="AlphaFoldDB" id="A0AAE3W9C0"/>
<dbReference type="Proteomes" id="UP001240236">
    <property type="component" value="Unassembled WGS sequence"/>
</dbReference>
<feature type="domain" description="ABC transmembrane type-1" evidence="7">
    <location>
        <begin position="26"/>
        <end position="305"/>
    </location>
</feature>
<dbReference type="PROSITE" id="PS50929">
    <property type="entry name" value="ABC_TM1F"/>
    <property type="match status" value="1"/>
</dbReference>
<dbReference type="PROSITE" id="PS50893">
    <property type="entry name" value="ABC_TRANSPORTER_2"/>
    <property type="match status" value="1"/>
</dbReference>
<dbReference type="InterPro" id="IPR017871">
    <property type="entry name" value="ABC_transporter-like_CS"/>
</dbReference>
<dbReference type="InterPro" id="IPR036640">
    <property type="entry name" value="ABC1_TM_sf"/>
</dbReference>
<dbReference type="GO" id="GO:0005886">
    <property type="term" value="C:plasma membrane"/>
    <property type="evidence" value="ECO:0007669"/>
    <property type="project" value="UniProtKB-SubCell"/>
</dbReference>
<dbReference type="GO" id="GO:0015421">
    <property type="term" value="F:ABC-type oligopeptide transporter activity"/>
    <property type="evidence" value="ECO:0007669"/>
    <property type="project" value="TreeGrafter"/>
</dbReference>
<accession>A0AAE3W9C0</accession>
<feature type="transmembrane region" description="Helical" evidence="5">
    <location>
        <begin position="248"/>
        <end position="270"/>
    </location>
</feature>
<dbReference type="PANTHER" id="PTHR43394">
    <property type="entry name" value="ATP-DEPENDENT PERMEASE MDL1, MITOCHONDRIAL"/>
    <property type="match status" value="1"/>
</dbReference>
<dbReference type="Gene3D" id="3.40.50.300">
    <property type="entry name" value="P-loop containing nucleotide triphosphate hydrolases"/>
    <property type="match status" value="1"/>
</dbReference>
<evidence type="ECO:0000313" key="9">
    <source>
        <dbReference type="Proteomes" id="UP001240236"/>
    </source>
</evidence>
<comment type="subcellular location">
    <subcellularLocation>
        <location evidence="1">Cell membrane</location>
        <topology evidence="1">Multi-pass membrane protein</topology>
    </subcellularLocation>
</comment>
<dbReference type="Pfam" id="PF00005">
    <property type="entry name" value="ABC_tran"/>
    <property type="match status" value="1"/>
</dbReference>
<dbReference type="Pfam" id="PF00664">
    <property type="entry name" value="ABC_membrane"/>
    <property type="match status" value="1"/>
</dbReference>
<keyword evidence="4 5" id="KW-0472">Membrane</keyword>
<evidence type="ECO:0000259" key="6">
    <source>
        <dbReference type="PROSITE" id="PS50893"/>
    </source>
</evidence>
<dbReference type="InterPro" id="IPR011527">
    <property type="entry name" value="ABC1_TM_dom"/>
</dbReference>
<dbReference type="InterPro" id="IPR027417">
    <property type="entry name" value="P-loop_NTPase"/>
</dbReference>
<dbReference type="GO" id="GO:0016887">
    <property type="term" value="F:ATP hydrolysis activity"/>
    <property type="evidence" value="ECO:0007669"/>
    <property type="project" value="InterPro"/>
</dbReference>
<dbReference type="Gene3D" id="1.20.1560.10">
    <property type="entry name" value="ABC transporter type 1, transmembrane domain"/>
    <property type="match status" value="1"/>
</dbReference>
<evidence type="ECO:0000313" key="8">
    <source>
        <dbReference type="EMBL" id="MDQ0371054.1"/>
    </source>
</evidence>
<keyword evidence="3 5" id="KW-1133">Transmembrane helix</keyword>
<evidence type="ECO:0000259" key="7">
    <source>
        <dbReference type="PROSITE" id="PS50929"/>
    </source>
</evidence>
<evidence type="ECO:0000256" key="3">
    <source>
        <dbReference type="ARBA" id="ARBA00022989"/>
    </source>
</evidence>
<keyword evidence="2 5" id="KW-0812">Transmembrane</keyword>
<evidence type="ECO:0000256" key="1">
    <source>
        <dbReference type="ARBA" id="ARBA00004651"/>
    </source>
</evidence>
<proteinExistence type="predicted"/>
<feature type="transmembrane region" description="Helical" evidence="5">
    <location>
        <begin position="24"/>
        <end position="49"/>
    </location>
</feature>
<keyword evidence="8" id="KW-0067">ATP-binding</keyword>
<organism evidence="8 9">
    <name type="scientific">Catenuloplanes indicus</name>
    <dbReference type="NCBI Taxonomy" id="137267"/>
    <lineage>
        <taxon>Bacteria</taxon>
        <taxon>Bacillati</taxon>
        <taxon>Actinomycetota</taxon>
        <taxon>Actinomycetes</taxon>
        <taxon>Micromonosporales</taxon>
        <taxon>Micromonosporaceae</taxon>
        <taxon>Catenuloplanes</taxon>
    </lineage>
</organism>
<dbReference type="EMBL" id="JAUSUZ010000001">
    <property type="protein sequence ID" value="MDQ0371054.1"/>
    <property type="molecule type" value="Genomic_DNA"/>
</dbReference>
<reference evidence="8 9" key="1">
    <citation type="submission" date="2023-07" db="EMBL/GenBank/DDBJ databases">
        <title>Sequencing the genomes of 1000 actinobacteria strains.</title>
        <authorList>
            <person name="Klenk H.-P."/>
        </authorList>
    </citation>
    <scope>NUCLEOTIDE SEQUENCE [LARGE SCALE GENOMIC DNA]</scope>
    <source>
        <strain evidence="8 9">DSM 44709</strain>
    </source>
</reference>
<keyword evidence="8" id="KW-0547">Nucleotide-binding</keyword>
<feature type="transmembrane region" description="Helical" evidence="5">
    <location>
        <begin position="133"/>
        <end position="156"/>
    </location>
</feature>
<evidence type="ECO:0000256" key="4">
    <source>
        <dbReference type="ARBA" id="ARBA00023136"/>
    </source>
</evidence>
<dbReference type="PROSITE" id="PS00211">
    <property type="entry name" value="ABC_TRANSPORTER_1"/>
    <property type="match status" value="1"/>
</dbReference>